<evidence type="ECO:0000313" key="2">
    <source>
        <dbReference type="EMBL" id="MQS97209.1"/>
    </source>
</evidence>
<accession>A0A5P0ZW19</accession>
<dbReference type="PIRSF" id="PIRSF037260">
    <property type="entry name" value="UPF0223"/>
    <property type="match status" value="1"/>
</dbReference>
<dbReference type="SUPFAM" id="SSF158504">
    <property type="entry name" value="BH2638-like"/>
    <property type="match status" value="1"/>
</dbReference>
<evidence type="ECO:0000313" key="4">
    <source>
        <dbReference type="Proteomes" id="UP000414364"/>
    </source>
</evidence>
<dbReference type="Gene3D" id="1.10.220.80">
    <property type="entry name" value="BH2638-like"/>
    <property type="match status" value="1"/>
</dbReference>
<dbReference type="OrthoDB" id="1649074at2"/>
<name>A0A5P0ZW19_9LACO</name>
<dbReference type="Pfam" id="PF05256">
    <property type="entry name" value="UPF0223"/>
    <property type="match status" value="1"/>
</dbReference>
<proteinExistence type="predicted"/>
<dbReference type="InterPro" id="IPR023324">
    <property type="entry name" value="BH2638-like_sf"/>
</dbReference>
<gene>
    <name evidence="2" type="ORF">FHL05_04810</name>
    <name evidence="1" type="ORF">FHL06_00725</name>
</gene>
<evidence type="ECO:0000313" key="3">
    <source>
        <dbReference type="Proteomes" id="UP000371423"/>
    </source>
</evidence>
<dbReference type="EMBL" id="VDFO01000013">
    <property type="protein sequence ID" value="MQS97209.1"/>
    <property type="molecule type" value="Genomic_DNA"/>
</dbReference>
<dbReference type="InterPro" id="IPR007920">
    <property type="entry name" value="UPF0223"/>
</dbReference>
<dbReference type="RefSeq" id="WP_153384336.1">
    <property type="nucleotide sequence ID" value="NZ_VDFO01000013.1"/>
</dbReference>
<keyword evidence="3" id="KW-1185">Reference proteome</keyword>
<dbReference type="Proteomes" id="UP000371423">
    <property type="component" value="Unassembled WGS sequence"/>
</dbReference>
<dbReference type="Proteomes" id="UP000414364">
    <property type="component" value="Unassembled WGS sequence"/>
</dbReference>
<dbReference type="NCBIfam" id="NF003353">
    <property type="entry name" value="PRK04387.1"/>
    <property type="match status" value="1"/>
</dbReference>
<protein>
    <submittedName>
        <fullName evidence="2">UPF0223 family protein</fullName>
    </submittedName>
</protein>
<evidence type="ECO:0000313" key="1">
    <source>
        <dbReference type="EMBL" id="MQS74920.1"/>
    </source>
</evidence>
<organism evidence="2 3">
    <name type="scientific">Companilactobacillus halodurans</name>
    <dbReference type="NCBI Taxonomy" id="2584183"/>
    <lineage>
        <taxon>Bacteria</taxon>
        <taxon>Bacillati</taxon>
        <taxon>Bacillota</taxon>
        <taxon>Bacilli</taxon>
        <taxon>Lactobacillales</taxon>
        <taxon>Lactobacillaceae</taxon>
        <taxon>Companilactobacillus</taxon>
    </lineage>
</organism>
<dbReference type="EMBL" id="VDFP01000001">
    <property type="protein sequence ID" value="MQS74920.1"/>
    <property type="molecule type" value="Genomic_DNA"/>
</dbReference>
<reference evidence="3 4" key="1">
    <citation type="journal article" date="2019" name="Syst. Appl. Microbiol.">
        <title>Polyphasic characterization of two novel Lactobacillus spp. isolated from blown salami packages: Description of Lactobacillus halodurans sp. nov. and Lactobacillus salsicarnum sp. nov.</title>
        <authorList>
            <person name="Schuster J.A."/>
            <person name="Klingl A."/>
            <person name="Vogel R.F."/>
            <person name="Ehrmann M.A."/>
        </authorList>
    </citation>
    <scope>NUCLEOTIDE SEQUENCE [LARGE SCALE GENOMIC DNA]</scope>
    <source>
        <strain evidence="2 3">TMW 1.1920</strain>
        <strain evidence="1 4">TMW 1.2172</strain>
    </source>
</reference>
<sequence>MRSNYSYPLDSSWSQEEIVTVIDLYNAVEKAYESGIAKDEFLQKYRLFQQVVPMKMDQKNLDKEFEVQSGYSIYQVFKASRRVKNDGKVRVSNENR</sequence>
<dbReference type="AlphaFoldDB" id="A0A5P0ZW19"/>
<comment type="caution">
    <text evidence="2">The sequence shown here is derived from an EMBL/GenBank/DDBJ whole genome shotgun (WGS) entry which is preliminary data.</text>
</comment>